<evidence type="ECO:0000256" key="1">
    <source>
        <dbReference type="ARBA" id="ARBA00006040"/>
    </source>
</evidence>
<dbReference type="InterPro" id="IPR024080">
    <property type="entry name" value="Neurolysin/TOP_N"/>
</dbReference>
<feature type="domain" description="Peptidase M3A/M3B catalytic" evidence="9">
    <location>
        <begin position="223"/>
        <end position="687"/>
    </location>
</feature>
<name>A0ABR1K3R3_9AGAR</name>
<dbReference type="PANTHER" id="PTHR11804:SF84">
    <property type="entry name" value="SACCHAROLYSIN"/>
    <property type="match status" value="1"/>
</dbReference>
<reference evidence="11 12" key="1">
    <citation type="submission" date="2024-01" db="EMBL/GenBank/DDBJ databases">
        <title>A draft genome for the cacao thread blight pathogen Marasmiellus scandens.</title>
        <authorList>
            <person name="Baruah I.K."/>
            <person name="Leung J."/>
            <person name="Bukari Y."/>
            <person name="Amoako-Attah I."/>
            <person name="Meinhardt L.W."/>
            <person name="Bailey B.A."/>
            <person name="Cohen S.P."/>
        </authorList>
    </citation>
    <scope>NUCLEOTIDE SEQUENCE [LARGE SCALE GENOMIC DNA]</scope>
    <source>
        <strain evidence="11 12">GH-19</strain>
    </source>
</reference>
<dbReference type="SUPFAM" id="SSF55486">
    <property type="entry name" value="Metalloproteases ('zincins'), catalytic domain"/>
    <property type="match status" value="1"/>
</dbReference>
<gene>
    <name evidence="11" type="primary">PRD1_1</name>
    <name evidence="11" type="ORF">VKT23_003461</name>
</gene>
<keyword evidence="2 8" id="KW-0645">Protease</keyword>
<keyword evidence="3 8" id="KW-0479">Metal-binding</keyword>
<dbReference type="Gene3D" id="3.40.390.10">
    <property type="entry name" value="Collagenase (Catalytic Domain)"/>
    <property type="match status" value="1"/>
</dbReference>
<evidence type="ECO:0000256" key="2">
    <source>
        <dbReference type="ARBA" id="ARBA00022670"/>
    </source>
</evidence>
<evidence type="ECO:0000256" key="6">
    <source>
        <dbReference type="ARBA" id="ARBA00023049"/>
    </source>
</evidence>
<dbReference type="CDD" id="cd06455">
    <property type="entry name" value="M3A_TOP"/>
    <property type="match status" value="1"/>
</dbReference>
<dbReference type="InterPro" id="IPR024079">
    <property type="entry name" value="MetalloPept_cat_dom_sf"/>
</dbReference>
<evidence type="ECO:0000256" key="3">
    <source>
        <dbReference type="ARBA" id="ARBA00022723"/>
    </source>
</evidence>
<dbReference type="InterPro" id="IPR045090">
    <property type="entry name" value="Pept_M3A_M3B"/>
</dbReference>
<evidence type="ECO:0000313" key="12">
    <source>
        <dbReference type="Proteomes" id="UP001498398"/>
    </source>
</evidence>
<evidence type="ECO:0000256" key="5">
    <source>
        <dbReference type="ARBA" id="ARBA00022833"/>
    </source>
</evidence>
<dbReference type="InterPro" id="IPR024077">
    <property type="entry name" value="Neurolysin/TOP_dom2"/>
</dbReference>
<dbReference type="InterPro" id="IPR045666">
    <property type="entry name" value="OpdA_N"/>
</dbReference>
<dbReference type="EC" id="3.4.24.37" evidence="11"/>
<comment type="similarity">
    <text evidence="1 8">Belongs to the peptidase M3 family.</text>
</comment>
<keyword evidence="4 8" id="KW-0378">Hydrolase</keyword>
<organism evidence="11 12">
    <name type="scientific">Marasmiellus scandens</name>
    <dbReference type="NCBI Taxonomy" id="2682957"/>
    <lineage>
        <taxon>Eukaryota</taxon>
        <taxon>Fungi</taxon>
        <taxon>Dikarya</taxon>
        <taxon>Basidiomycota</taxon>
        <taxon>Agaricomycotina</taxon>
        <taxon>Agaricomycetes</taxon>
        <taxon>Agaricomycetidae</taxon>
        <taxon>Agaricales</taxon>
        <taxon>Marasmiineae</taxon>
        <taxon>Omphalotaceae</taxon>
        <taxon>Marasmiellus</taxon>
    </lineage>
</organism>
<evidence type="ECO:0000313" key="11">
    <source>
        <dbReference type="EMBL" id="KAK7468962.1"/>
    </source>
</evidence>
<keyword evidence="12" id="KW-1185">Reference proteome</keyword>
<dbReference type="Pfam" id="PF01432">
    <property type="entry name" value="Peptidase_M3"/>
    <property type="match status" value="1"/>
</dbReference>
<dbReference type="EMBL" id="JBANRG010000003">
    <property type="protein sequence ID" value="KAK7468962.1"/>
    <property type="molecule type" value="Genomic_DNA"/>
</dbReference>
<dbReference type="Gene3D" id="1.20.1050.40">
    <property type="entry name" value="Endopeptidase. Chain P, domain 1"/>
    <property type="match status" value="1"/>
</dbReference>
<sequence length="697" mass="79747">MANLVPPQAAPKWNHTPSQIKQIIEQIIAKTRQVQNSVAALPESECKFRSVFLALADARTQLEDVSELLAFYKSVSPDKELRDASNDSETLKQEFDVESSMRLDVFAAKLAAERNIRASGEWDELNAEERRLVDKMILDGKRAGLALGDEKRQQLAVLKTELSKLCLECRKNANEENGKVTFTLEELDGIPADILNEYTKRVDDSGKEVYEVAFRAPDFQPLQKYIKKAETRQRSYEAYESRLEVNASLLDRVFQLRQEIASILGYRSWADYVTEERMVGSGQGIIDFLDDLHRKFLPIGEKDRSNLMALKEAEYKALGLPFDGKFNNWDRPYYETKFTEKTLDLDSSAVKDHFPVEHVVPTMLDIYQNLLSVKFVEMKDEEGATWHPDVQRFSVWEKDAKDENGFIGYCYLDIYSRPNKYSNPSVWPLLPGYATTTSSPLGPGKRMYPVAAMVAGFTKSSVPSSDPEVKSKPALMRHFDVVQLFHELGHIFHHLLSHTQFARFHGTTGSLDFVEAPSQMLENWCWEKSILKVLSKHWKTGESMSEEMIDKLLKSRWSTVGMFYLYQLFLAKFDIEVHTDPEPVDYTRLRNDLREEVVLVKYDKPCPAQAAFGHLFGGYDVGYYGYTYSLVFASDMYATVFKADPLDPACGRKYREQILRPGSSRDDLDILKDFLGREPDSNAFIKQLLAQSPLARQ</sequence>
<comment type="caution">
    <text evidence="11">The sequence shown here is derived from an EMBL/GenBank/DDBJ whole genome shotgun (WGS) entry which is preliminary data.</text>
</comment>
<comment type="function">
    <text evidence="7">Cleaves proteins, imported into the mitochondrion, to their mature size. While most mitochondrial precursor proteins are processed to the mature form in one step by mitochondrial processing peptidase (MPP), the sequential cleavage by MIP of an octapeptide after initial processing by MPP is a required step for a subgroup of nuclear-encoded precursor proteins destined for the matrix or the inner membrane.</text>
</comment>
<accession>A0ABR1K3R3</accession>
<evidence type="ECO:0000259" key="10">
    <source>
        <dbReference type="Pfam" id="PF19310"/>
    </source>
</evidence>
<keyword evidence="5 8" id="KW-0862">Zinc</keyword>
<proteinExistence type="inferred from homology"/>
<evidence type="ECO:0000256" key="7">
    <source>
        <dbReference type="ARBA" id="ARBA00025208"/>
    </source>
</evidence>
<evidence type="ECO:0000259" key="9">
    <source>
        <dbReference type="Pfam" id="PF01432"/>
    </source>
</evidence>
<keyword evidence="6 8" id="KW-0482">Metalloprotease</keyword>
<dbReference type="GO" id="GO:0004222">
    <property type="term" value="F:metalloendopeptidase activity"/>
    <property type="evidence" value="ECO:0007669"/>
    <property type="project" value="UniProtKB-EC"/>
</dbReference>
<feature type="domain" description="Oligopeptidase A N-terminal" evidence="10">
    <location>
        <begin position="22"/>
        <end position="152"/>
    </location>
</feature>
<evidence type="ECO:0000256" key="8">
    <source>
        <dbReference type="RuleBase" id="RU003435"/>
    </source>
</evidence>
<dbReference type="Proteomes" id="UP001498398">
    <property type="component" value="Unassembled WGS sequence"/>
</dbReference>
<protein>
    <submittedName>
        <fullName evidence="11">Metalloendopeptidase</fullName>
        <ecNumber evidence="11">3.4.24.37</ecNumber>
    </submittedName>
</protein>
<dbReference type="InterPro" id="IPR001567">
    <property type="entry name" value="Pept_M3A_M3B_dom"/>
</dbReference>
<dbReference type="Gene3D" id="1.10.1370.10">
    <property type="entry name" value="Neurolysin, domain 3"/>
    <property type="match status" value="1"/>
</dbReference>
<dbReference type="PANTHER" id="PTHR11804">
    <property type="entry name" value="PROTEASE M3 THIMET OLIGOPEPTIDASE-RELATED"/>
    <property type="match status" value="1"/>
</dbReference>
<dbReference type="Pfam" id="PF19310">
    <property type="entry name" value="TOP_N"/>
    <property type="match status" value="1"/>
</dbReference>
<evidence type="ECO:0000256" key="4">
    <source>
        <dbReference type="ARBA" id="ARBA00022801"/>
    </source>
</evidence>
<comment type="cofactor">
    <cofactor evidence="8">
        <name>Zn(2+)</name>
        <dbReference type="ChEBI" id="CHEBI:29105"/>
    </cofactor>
    <text evidence="8">Binds 1 zinc ion.</text>
</comment>